<dbReference type="AlphaFoldDB" id="A0A0V0HEV2"/>
<evidence type="ECO:0000313" key="1">
    <source>
        <dbReference type="EMBL" id="JAP18680.1"/>
    </source>
</evidence>
<accession>A0A0V0HEV2</accession>
<organism evidence="1">
    <name type="scientific">Solanum chacoense</name>
    <name type="common">Chaco potato</name>
    <dbReference type="NCBI Taxonomy" id="4108"/>
    <lineage>
        <taxon>Eukaryota</taxon>
        <taxon>Viridiplantae</taxon>
        <taxon>Streptophyta</taxon>
        <taxon>Embryophyta</taxon>
        <taxon>Tracheophyta</taxon>
        <taxon>Spermatophyta</taxon>
        <taxon>Magnoliopsida</taxon>
        <taxon>eudicotyledons</taxon>
        <taxon>Gunneridae</taxon>
        <taxon>Pentapetalae</taxon>
        <taxon>asterids</taxon>
        <taxon>lamiids</taxon>
        <taxon>Solanales</taxon>
        <taxon>Solanaceae</taxon>
        <taxon>Solanoideae</taxon>
        <taxon>Solaneae</taxon>
        <taxon>Solanum</taxon>
    </lineage>
</organism>
<protein>
    <submittedName>
        <fullName evidence="1">Putative ovule protein</fullName>
    </submittedName>
</protein>
<proteinExistence type="predicted"/>
<dbReference type="EMBL" id="GEDG01020985">
    <property type="protein sequence ID" value="JAP18680.1"/>
    <property type="molecule type" value="Transcribed_RNA"/>
</dbReference>
<name>A0A0V0HEV2_SOLCH</name>
<sequence>MIFKVNTHKFSDKRLKFSHPICKHIMFCHPCIAHGYTSRERGIWIYEVSDKQKGKRKLFGCSLSFFSWTWKKKHRGCEKKRVF</sequence>
<reference evidence="1" key="1">
    <citation type="submission" date="2015-12" db="EMBL/GenBank/DDBJ databases">
        <title>Gene expression during late stages of embryo sac development: a critical building block for successful pollen-pistil interactions.</title>
        <authorList>
            <person name="Liu Y."/>
            <person name="Joly V."/>
            <person name="Sabar M."/>
            <person name="Matton D.P."/>
        </authorList>
    </citation>
    <scope>NUCLEOTIDE SEQUENCE</scope>
</reference>